<feature type="domain" description="Integrase catalytic" evidence="4">
    <location>
        <begin position="127"/>
        <end position="314"/>
    </location>
</feature>
<dbReference type="Gene3D" id="1.10.10.10">
    <property type="entry name" value="Winged helix-like DNA-binding domain superfamily/Winged helix DNA-binding domain"/>
    <property type="match status" value="1"/>
</dbReference>
<feature type="domain" description="HTH IS408-type" evidence="3">
    <location>
        <begin position="11"/>
        <end position="91"/>
    </location>
</feature>
<dbReference type="InterPro" id="IPR017895">
    <property type="entry name" value="HTH_IS408/IS1162_type"/>
</dbReference>
<name>B4RHY6_PHEZH</name>
<dbReference type="KEGG" id="pzu:PHZ_p0227"/>
<dbReference type="eggNOG" id="COG4584">
    <property type="taxonomic scope" value="Bacteria"/>
</dbReference>
<dbReference type="Pfam" id="PF00665">
    <property type="entry name" value="rve"/>
    <property type="match status" value="1"/>
</dbReference>
<geneLocation type="plasmid" evidence="5">
    <name>unnamed</name>
</geneLocation>
<evidence type="ECO:0000313" key="8">
    <source>
        <dbReference type="Proteomes" id="UP000001868"/>
    </source>
</evidence>
<evidence type="ECO:0000256" key="2">
    <source>
        <dbReference type="SAM" id="MobiDB-lite"/>
    </source>
</evidence>
<dbReference type="PANTHER" id="PTHR35004:SF8">
    <property type="entry name" value="TRANSPOSASE RV3428C-RELATED"/>
    <property type="match status" value="1"/>
</dbReference>
<reference evidence="5" key="1">
    <citation type="submission" date="2007-06" db="EMBL/GenBank/DDBJ databases">
        <authorList>
            <person name="Luo Y.F."/>
            <person name="Hu S.N."/>
            <person name="Hu X."/>
        </authorList>
    </citation>
    <scope>NUCLEOTIDE SEQUENCE</scope>
    <source>
        <strain evidence="5">HLK1</strain>
        <plasmid evidence="5">unnamed</plasmid>
    </source>
</reference>
<dbReference type="NCBIfam" id="NF033546">
    <property type="entry name" value="transpos_IS21"/>
    <property type="match status" value="1"/>
</dbReference>
<dbReference type="InterPro" id="IPR036397">
    <property type="entry name" value="RNaseH_sf"/>
</dbReference>
<evidence type="ECO:0000259" key="3">
    <source>
        <dbReference type="PROSITE" id="PS50532"/>
    </source>
</evidence>
<evidence type="ECO:0000313" key="5">
    <source>
        <dbReference type="EMBL" id="ACG79961.1"/>
    </source>
</evidence>
<dbReference type="Pfam" id="PF22483">
    <property type="entry name" value="Mu-transpos_C_2"/>
    <property type="match status" value="1"/>
</dbReference>
<accession>B4RHY6</accession>
<dbReference type="InterPro" id="IPR054353">
    <property type="entry name" value="IstA-like_C"/>
</dbReference>
<dbReference type="KEGG" id="pzu:PHZ_p0276"/>
<keyword evidence="5" id="KW-0614">Plasmid</keyword>
<feature type="compositionally biased region" description="Basic and acidic residues" evidence="2">
    <location>
        <begin position="488"/>
        <end position="500"/>
    </location>
</feature>
<dbReference type="InterPro" id="IPR001584">
    <property type="entry name" value="Integrase_cat-core"/>
</dbReference>
<reference evidence="5 8" key="2">
    <citation type="journal article" date="2008" name="BMC Genomics">
        <title>Complete genome of Phenylobacterium zucineum - a novel facultative intracellular bacterium isolated from human erythroleukemia cell line K562.</title>
        <authorList>
            <person name="Luo Y."/>
            <person name="Xu X."/>
            <person name="Ding Z."/>
            <person name="Liu Z."/>
            <person name="Zhang B."/>
            <person name="Yan Z."/>
            <person name="Sun J."/>
            <person name="Hu S."/>
            <person name="Hu X."/>
        </authorList>
    </citation>
    <scope>NUCLEOTIDE SEQUENCE [LARGE SCALE GENOMIC DNA]</scope>
    <source>
        <strain evidence="8">HLK1</strain>
        <plasmid evidence="5 8">HLK1</plasmid>
        <plasmid evidence="5 8">HLK1</plasmid>
        <plasmid evidence="8">Plasmid pHLK1</plasmid>
        <plasmid evidence="5">unnamed</plasmid>
    </source>
</reference>
<dbReference type="InterPro" id="IPR036388">
    <property type="entry name" value="WH-like_DNA-bd_sf"/>
</dbReference>
<dbReference type="KEGG" id="pzu:PHZ_p0018"/>
<dbReference type="EMBL" id="CP000748">
    <property type="protein sequence ID" value="ACG80219.1"/>
    <property type="molecule type" value="Genomic_DNA"/>
</dbReference>
<dbReference type="Proteomes" id="UP000001868">
    <property type="component" value="Plasmid pHLK1"/>
</dbReference>
<dbReference type="EMBL" id="CP000748">
    <property type="protein sequence ID" value="ACG80170.1"/>
    <property type="molecule type" value="Genomic_DNA"/>
</dbReference>
<protein>
    <submittedName>
        <fullName evidence="5">Transposase, ISPsy14</fullName>
    </submittedName>
</protein>
<dbReference type="InterPro" id="IPR012337">
    <property type="entry name" value="RNaseH-like_sf"/>
</dbReference>
<dbReference type="EMBL" id="CP000748">
    <property type="protein sequence ID" value="ACG79961.1"/>
    <property type="molecule type" value="Genomic_DNA"/>
</dbReference>
<feature type="region of interest" description="Disordered" evidence="2">
    <location>
        <begin position="488"/>
        <end position="511"/>
    </location>
</feature>
<evidence type="ECO:0000256" key="1">
    <source>
        <dbReference type="ARBA" id="ARBA00009277"/>
    </source>
</evidence>
<dbReference type="AlphaFoldDB" id="B4RHY6"/>
<feature type="compositionally biased region" description="Basic residues" evidence="2">
    <location>
        <begin position="502"/>
        <end position="511"/>
    </location>
</feature>
<dbReference type="HOGENOM" id="CLU_020626_11_0_5"/>
<dbReference type="PANTHER" id="PTHR35004">
    <property type="entry name" value="TRANSPOSASE RV3428C-RELATED"/>
    <property type="match status" value="1"/>
</dbReference>
<dbReference type="GO" id="GO:0003676">
    <property type="term" value="F:nucleic acid binding"/>
    <property type="evidence" value="ECO:0007669"/>
    <property type="project" value="InterPro"/>
</dbReference>
<keyword evidence="8" id="KW-1185">Reference proteome</keyword>
<comment type="similarity">
    <text evidence="1">Belongs to the transposase IS21/IS408/IS1162 family.</text>
</comment>
<dbReference type="RefSeq" id="WP_012520261.1">
    <property type="nucleotide sequence ID" value="NC_011143.1"/>
</dbReference>
<dbReference type="PROSITE" id="PS50532">
    <property type="entry name" value="HTH_IS408"/>
    <property type="match status" value="1"/>
</dbReference>
<dbReference type="Gene3D" id="3.30.420.10">
    <property type="entry name" value="Ribonuclease H-like superfamily/Ribonuclease H"/>
    <property type="match status" value="1"/>
</dbReference>
<feature type="region of interest" description="Disordered" evidence="2">
    <location>
        <begin position="380"/>
        <end position="404"/>
    </location>
</feature>
<sequence length="511" mass="57389">MPTERLSMRRIRELLRLRFEVGLSTRLIATSLGISKGAVGDYLQRVQVAGLGWPLPEDLDDTVLERRLFPGPPPSKAPRAEPDWAAVDRELRRKGVTRSLLWQEYRAEHPDGYGYAWFCEHYEAWKARRSPTMRQKHLAGDKVFVDYAGDPIELIDPETGEARPMKLFVAAMGASSYVYAEARPSEGLADWIGCHVGLFAFLGGVPATIVCDNLKAGVARGDRYEPQINRTYQDLARHYGTAVIPARPYKPRDKAKVEQAVLLAERWILARLRNLRFFSLVELNAAIAELVAELNARVMRAYGASRAELFAAVDVPALKPLPAEPYAFAEWKICRVALDYHVEIDGSWYSVPYRLIREQVDVRASERTVEIFHKGQRVASHARSPGRRGHTTIPEHMPSSHRRHAEWTPARLMASAGKIGPAAAALISAIMAERPHPEQGFRSCMGILALEKTYGRARLEAACQRAAQIKARSASSVRSILQTGLDRGFLEPEPDHEPLRHGNIRGRNYFH</sequence>
<evidence type="ECO:0000259" key="4">
    <source>
        <dbReference type="PROSITE" id="PS50994"/>
    </source>
</evidence>
<proteinExistence type="inferred from homology"/>
<organism evidence="5 8">
    <name type="scientific">Phenylobacterium zucineum (strain HLK1)</name>
    <dbReference type="NCBI Taxonomy" id="450851"/>
    <lineage>
        <taxon>Bacteria</taxon>
        <taxon>Pseudomonadati</taxon>
        <taxon>Pseudomonadota</taxon>
        <taxon>Alphaproteobacteria</taxon>
        <taxon>Caulobacterales</taxon>
        <taxon>Caulobacteraceae</taxon>
        <taxon>Phenylobacterium</taxon>
    </lineage>
</organism>
<dbReference type="SUPFAM" id="SSF53098">
    <property type="entry name" value="Ribonuclease H-like"/>
    <property type="match status" value="1"/>
</dbReference>
<gene>
    <name evidence="5" type="ordered locus">PHZ_p0018</name>
    <name evidence="6" type="ordered locus">PHZ_p0227</name>
    <name evidence="7" type="ordered locus">PHZ_p0276</name>
</gene>
<dbReference type="PROSITE" id="PS50994">
    <property type="entry name" value="INTEGRASE"/>
    <property type="match status" value="1"/>
</dbReference>
<geneLocation type="plasmid" evidence="8">
    <name>pHLK1</name>
</geneLocation>
<evidence type="ECO:0000313" key="7">
    <source>
        <dbReference type="EMBL" id="ACG80219.1"/>
    </source>
</evidence>
<evidence type="ECO:0000313" key="6">
    <source>
        <dbReference type="EMBL" id="ACG80170.1"/>
    </source>
</evidence>
<dbReference type="GO" id="GO:0015074">
    <property type="term" value="P:DNA integration"/>
    <property type="evidence" value="ECO:0007669"/>
    <property type="project" value="InterPro"/>
</dbReference>